<protein>
    <submittedName>
        <fullName evidence="2">Uncharacterized protein</fullName>
    </submittedName>
</protein>
<dbReference type="Proteomes" id="UP001055219">
    <property type="component" value="Unassembled WGS sequence"/>
</dbReference>
<reference evidence="2" key="1">
    <citation type="journal article" date="2021" name="J Fungi (Basel)">
        <title>Genomic and Metabolomic Analyses of the Marine Fungus Emericellopsis cladophorae: Insights into Saltwater Adaptability Mechanisms and Its Biosynthetic Potential.</title>
        <authorList>
            <person name="Goncalves M.F.M."/>
            <person name="Hilario S."/>
            <person name="Van de Peer Y."/>
            <person name="Esteves A.C."/>
            <person name="Alves A."/>
        </authorList>
    </citation>
    <scope>NUCLEOTIDE SEQUENCE</scope>
    <source>
        <strain evidence="2">MUM 19.33</strain>
    </source>
</reference>
<gene>
    <name evidence="2" type="ORF">J7T54_005697</name>
</gene>
<feature type="compositionally biased region" description="Low complexity" evidence="1">
    <location>
        <begin position="81"/>
        <end position="93"/>
    </location>
</feature>
<name>A0A9P9Y5X3_9HYPO</name>
<evidence type="ECO:0000313" key="3">
    <source>
        <dbReference type="Proteomes" id="UP001055219"/>
    </source>
</evidence>
<dbReference type="AlphaFoldDB" id="A0A9P9Y5X3"/>
<sequence length="109" mass="12907">MLNKPITHKARKRSQPVHKHPRSSKTSHSKEAHSRIKRRNKRHKPARQPILVGIPLHRPQAQQPRSSKAHSHHRNRKSSSRRAQPNLRNLRNLSRARKLFRSRCNSIRK</sequence>
<feature type="region of interest" description="Disordered" evidence="1">
    <location>
        <begin position="1"/>
        <end position="109"/>
    </location>
</feature>
<keyword evidence="3" id="KW-1185">Reference proteome</keyword>
<comment type="caution">
    <text evidence="2">The sequence shown here is derived from an EMBL/GenBank/DDBJ whole genome shotgun (WGS) entry which is preliminary data.</text>
</comment>
<reference evidence="2" key="2">
    <citation type="submission" date="2022-07" db="EMBL/GenBank/DDBJ databases">
        <authorList>
            <person name="Goncalves M.F.M."/>
            <person name="Hilario S."/>
            <person name="Van De Peer Y."/>
            <person name="Esteves A.C."/>
            <person name="Alves A."/>
        </authorList>
    </citation>
    <scope>NUCLEOTIDE SEQUENCE</scope>
    <source>
        <strain evidence="2">MUM 19.33</strain>
    </source>
</reference>
<dbReference type="RefSeq" id="XP_051364524.1">
    <property type="nucleotide sequence ID" value="XM_051504144.1"/>
</dbReference>
<feature type="compositionally biased region" description="Basic residues" evidence="1">
    <location>
        <begin position="67"/>
        <end position="80"/>
    </location>
</feature>
<dbReference type="GeneID" id="75832180"/>
<proteinExistence type="predicted"/>
<feature type="compositionally biased region" description="Basic residues" evidence="1">
    <location>
        <begin position="94"/>
        <end position="109"/>
    </location>
</feature>
<organism evidence="2 3">
    <name type="scientific">Emericellopsis cladophorae</name>
    <dbReference type="NCBI Taxonomy" id="2686198"/>
    <lineage>
        <taxon>Eukaryota</taxon>
        <taxon>Fungi</taxon>
        <taxon>Dikarya</taxon>
        <taxon>Ascomycota</taxon>
        <taxon>Pezizomycotina</taxon>
        <taxon>Sordariomycetes</taxon>
        <taxon>Hypocreomycetidae</taxon>
        <taxon>Hypocreales</taxon>
        <taxon>Bionectriaceae</taxon>
        <taxon>Emericellopsis</taxon>
    </lineage>
</organism>
<evidence type="ECO:0000313" key="2">
    <source>
        <dbReference type="EMBL" id="KAI6783668.1"/>
    </source>
</evidence>
<evidence type="ECO:0000256" key="1">
    <source>
        <dbReference type="SAM" id="MobiDB-lite"/>
    </source>
</evidence>
<accession>A0A9P9Y5X3</accession>
<feature type="compositionally biased region" description="Basic residues" evidence="1">
    <location>
        <begin position="1"/>
        <end position="27"/>
    </location>
</feature>
<feature type="compositionally biased region" description="Basic residues" evidence="1">
    <location>
        <begin position="35"/>
        <end position="46"/>
    </location>
</feature>
<dbReference type="EMBL" id="JAGIXG020000007">
    <property type="protein sequence ID" value="KAI6783668.1"/>
    <property type="molecule type" value="Genomic_DNA"/>
</dbReference>